<organism evidence="2 3">
    <name type="scientific">Dreissena polymorpha</name>
    <name type="common">Zebra mussel</name>
    <name type="synonym">Mytilus polymorpha</name>
    <dbReference type="NCBI Taxonomy" id="45954"/>
    <lineage>
        <taxon>Eukaryota</taxon>
        <taxon>Metazoa</taxon>
        <taxon>Spiralia</taxon>
        <taxon>Lophotrochozoa</taxon>
        <taxon>Mollusca</taxon>
        <taxon>Bivalvia</taxon>
        <taxon>Autobranchia</taxon>
        <taxon>Heteroconchia</taxon>
        <taxon>Euheterodonta</taxon>
        <taxon>Imparidentia</taxon>
        <taxon>Neoheterodontei</taxon>
        <taxon>Myida</taxon>
        <taxon>Dreissenoidea</taxon>
        <taxon>Dreissenidae</taxon>
        <taxon>Dreissena</taxon>
    </lineage>
</organism>
<gene>
    <name evidence="2" type="ORF">DPMN_092558</name>
</gene>
<evidence type="ECO:0000313" key="2">
    <source>
        <dbReference type="EMBL" id="KAH3850152.1"/>
    </source>
</evidence>
<dbReference type="Proteomes" id="UP000828390">
    <property type="component" value="Unassembled WGS sequence"/>
</dbReference>
<reference evidence="2" key="1">
    <citation type="journal article" date="2019" name="bioRxiv">
        <title>The Genome of the Zebra Mussel, Dreissena polymorpha: A Resource for Invasive Species Research.</title>
        <authorList>
            <person name="McCartney M.A."/>
            <person name="Auch B."/>
            <person name="Kono T."/>
            <person name="Mallez S."/>
            <person name="Zhang Y."/>
            <person name="Obille A."/>
            <person name="Becker A."/>
            <person name="Abrahante J.E."/>
            <person name="Garbe J."/>
            <person name="Badalamenti J.P."/>
            <person name="Herman A."/>
            <person name="Mangelson H."/>
            <person name="Liachko I."/>
            <person name="Sullivan S."/>
            <person name="Sone E.D."/>
            <person name="Koren S."/>
            <person name="Silverstein K.A.T."/>
            <person name="Beckman K.B."/>
            <person name="Gohl D.M."/>
        </authorList>
    </citation>
    <scope>NUCLEOTIDE SEQUENCE</scope>
    <source>
        <strain evidence="2">Duluth1</strain>
        <tissue evidence="2">Whole animal</tissue>
    </source>
</reference>
<protein>
    <submittedName>
        <fullName evidence="2">Uncharacterized protein</fullName>
    </submittedName>
</protein>
<accession>A0A9D4L3X0</accession>
<keyword evidence="3" id="KW-1185">Reference proteome</keyword>
<sequence>MYGSEFQAVYNSELTLSDRGEPHIVVHVANHKTSVTQDCRIALNPYWTDNFDLYFRYVRTIIFRPKNPTHPYFLTQSDGRHFLKVSNVIEKLQKQYKVPKITSSTARCSWETWVEGRPEAHRKLFADYLCHSAEEARSHYKHGFAKTSIDALAVLEAIKKDHGVDGKGNRVSLTVDAAVAHRTWAVATTSVDVTPAAEHEVPPSTATPPKTVFPRSPKTPKDLKVKRIMDQLKEKVAGHIANVTLPTTN</sequence>
<reference evidence="2" key="2">
    <citation type="submission" date="2020-11" db="EMBL/GenBank/DDBJ databases">
        <authorList>
            <person name="McCartney M.A."/>
            <person name="Auch B."/>
            <person name="Kono T."/>
            <person name="Mallez S."/>
            <person name="Becker A."/>
            <person name="Gohl D.M."/>
            <person name="Silverstein K.A.T."/>
            <person name="Koren S."/>
            <person name="Bechman K.B."/>
            <person name="Herman A."/>
            <person name="Abrahante J.E."/>
            <person name="Garbe J."/>
        </authorList>
    </citation>
    <scope>NUCLEOTIDE SEQUENCE</scope>
    <source>
        <strain evidence="2">Duluth1</strain>
        <tissue evidence="2">Whole animal</tissue>
    </source>
</reference>
<evidence type="ECO:0000256" key="1">
    <source>
        <dbReference type="SAM" id="MobiDB-lite"/>
    </source>
</evidence>
<dbReference type="AlphaFoldDB" id="A0A9D4L3X0"/>
<feature type="region of interest" description="Disordered" evidence="1">
    <location>
        <begin position="195"/>
        <end position="220"/>
    </location>
</feature>
<proteinExistence type="predicted"/>
<name>A0A9D4L3X0_DREPO</name>
<comment type="caution">
    <text evidence="2">The sequence shown here is derived from an EMBL/GenBank/DDBJ whole genome shotgun (WGS) entry which is preliminary data.</text>
</comment>
<evidence type="ECO:0000313" key="3">
    <source>
        <dbReference type="Proteomes" id="UP000828390"/>
    </source>
</evidence>
<dbReference type="EMBL" id="JAIWYP010000003">
    <property type="protein sequence ID" value="KAH3850152.1"/>
    <property type="molecule type" value="Genomic_DNA"/>
</dbReference>